<proteinExistence type="predicted"/>
<dbReference type="AlphaFoldDB" id="A0A7M5X312"/>
<evidence type="ECO:0000313" key="2">
    <source>
        <dbReference type="EnsemblMetazoa" id="CLYHEMP016676.2"/>
    </source>
</evidence>
<dbReference type="Proteomes" id="UP000594262">
    <property type="component" value="Unplaced"/>
</dbReference>
<sequence length="107" mass="12054">MDRDSPVGAKQSTVSLKTTNIIPIKYLVNTSDYQTESFFPPDEFGIIGWPIKGVALVWGRLFLPTLIMVFIIEAKSMTTNIKSACDWIRLVGKLSTTLTNRQRSFLN</sequence>
<organism evidence="2 3">
    <name type="scientific">Clytia hemisphaerica</name>
    <dbReference type="NCBI Taxonomy" id="252671"/>
    <lineage>
        <taxon>Eukaryota</taxon>
        <taxon>Metazoa</taxon>
        <taxon>Cnidaria</taxon>
        <taxon>Hydrozoa</taxon>
        <taxon>Hydroidolina</taxon>
        <taxon>Leptothecata</taxon>
        <taxon>Obeliida</taxon>
        <taxon>Clytiidae</taxon>
        <taxon>Clytia</taxon>
    </lineage>
</organism>
<keyword evidence="1" id="KW-1133">Transmembrane helix</keyword>
<evidence type="ECO:0000256" key="1">
    <source>
        <dbReference type="SAM" id="Phobius"/>
    </source>
</evidence>
<dbReference type="EnsemblMetazoa" id="CLYHEMT016676.2">
    <property type="protein sequence ID" value="CLYHEMP016676.2"/>
    <property type="gene ID" value="CLYHEMG016676"/>
</dbReference>
<keyword evidence="3" id="KW-1185">Reference proteome</keyword>
<reference evidence="2" key="1">
    <citation type="submission" date="2021-01" db="UniProtKB">
        <authorList>
            <consortium name="EnsemblMetazoa"/>
        </authorList>
    </citation>
    <scope>IDENTIFICATION</scope>
</reference>
<feature type="transmembrane region" description="Helical" evidence="1">
    <location>
        <begin position="46"/>
        <end position="72"/>
    </location>
</feature>
<evidence type="ECO:0000313" key="3">
    <source>
        <dbReference type="Proteomes" id="UP000594262"/>
    </source>
</evidence>
<keyword evidence="1" id="KW-0812">Transmembrane</keyword>
<name>A0A7M5X312_9CNID</name>
<keyword evidence="1" id="KW-0472">Membrane</keyword>
<protein>
    <submittedName>
        <fullName evidence="2">Uncharacterized protein</fullName>
    </submittedName>
</protein>
<accession>A0A7M5X312</accession>